<dbReference type="Pfam" id="PF13188">
    <property type="entry name" value="PAS_8"/>
    <property type="match status" value="2"/>
</dbReference>
<evidence type="ECO:0000313" key="3">
    <source>
        <dbReference type="Proteomes" id="UP000231019"/>
    </source>
</evidence>
<dbReference type="InterPro" id="IPR000014">
    <property type="entry name" value="PAS"/>
</dbReference>
<name>A0A2M7G7Y0_9BACT</name>
<sequence length="288" mass="32691">MVNIDCALTQNEKKTLVTQLKKVGQSIEKNEGEFLALDPAKFSEPAQDIVIEFNKVIETAQLLVQSQEETGGVSSQMTHAALESVSTNIMIANSNFEIVYMNPAIVQMFKDAQHEIREVFKNFDPENLMGTNIDIFHKNPAHQRKVLKGLTGIFRSRISIGSRTFDLVAAKAENSEKEILGYVVEWTDVSNLLIAEKEKEVLLMDTLRIKAGLDCVSTNIMIADPQFQIVYMNPAIYQMFRVAQHEIREVFKDFNSEKLIGMNIDVFHKNPAHQRKVLESLKGIFRSR</sequence>
<gene>
    <name evidence="2" type="ORF">COW36_05335</name>
</gene>
<dbReference type="Gene3D" id="3.30.450.20">
    <property type="entry name" value="PAS domain"/>
    <property type="match status" value="2"/>
</dbReference>
<feature type="non-terminal residue" evidence="2">
    <location>
        <position position="288"/>
    </location>
</feature>
<reference evidence="2 3" key="1">
    <citation type="submission" date="2017-09" db="EMBL/GenBank/DDBJ databases">
        <title>Depth-based differentiation of microbial function through sediment-hosted aquifers and enrichment of novel symbionts in the deep terrestrial subsurface.</title>
        <authorList>
            <person name="Probst A.J."/>
            <person name="Ladd B."/>
            <person name="Jarett J.K."/>
            <person name="Geller-Mcgrath D.E."/>
            <person name="Sieber C.M."/>
            <person name="Emerson J.B."/>
            <person name="Anantharaman K."/>
            <person name="Thomas B.C."/>
            <person name="Malmstrom R."/>
            <person name="Stieglmeier M."/>
            <person name="Klingl A."/>
            <person name="Woyke T."/>
            <person name="Ryan C.M."/>
            <person name="Banfield J.F."/>
        </authorList>
    </citation>
    <scope>NUCLEOTIDE SEQUENCE [LARGE SCALE GENOMIC DNA]</scope>
    <source>
        <strain evidence="2">CG17_big_fil_post_rev_8_21_14_2_50_48_46</strain>
    </source>
</reference>
<proteinExistence type="predicted"/>
<accession>A0A2M7G7Y0</accession>
<dbReference type="Proteomes" id="UP000231019">
    <property type="component" value="Unassembled WGS sequence"/>
</dbReference>
<feature type="domain" description="PAS" evidence="1">
    <location>
        <begin position="207"/>
        <end position="272"/>
    </location>
</feature>
<evidence type="ECO:0000259" key="1">
    <source>
        <dbReference type="SMART" id="SM00091"/>
    </source>
</evidence>
<organism evidence="2 3">
    <name type="scientific">bacterium (Candidatus Blackallbacteria) CG17_big_fil_post_rev_8_21_14_2_50_48_46</name>
    <dbReference type="NCBI Taxonomy" id="2014261"/>
    <lineage>
        <taxon>Bacteria</taxon>
        <taxon>Candidatus Blackallbacteria</taxon>
    </lineage>
</organism>
<dbReference type="SMART" id="SM00091">
    <property type="entry name" value="PAS"/>
    <property type="match status" value="2"/>
</dbReference>
<dbReference type="AlphaFoldDB" id="A0A2M7G7Y0"/>
<feature type="domain" description="PAS" evidence="1">
    <location>
        <begin position="76"/>
        <end position="145"/>
    </location>
</feature>
<protein>
    <recommendedName>
        <fullName evidence="1">PAS domain-containing protein</fullName>
    </recommendedName>
</protein>
<comment type="caution">
    <text evidence="2">The sequence shown here is derived from an EMBL/GenBank/DDBJ whole genome shotgun (WGS) entry which is preliminary data.</text>
</comment>
<evidence type="ECO:0000313" key="2">
    <source>
        <dbReference type="EMBL" id="PIW18192.1"/>
    </source>
</evidence>
<dbReference type="EMBL" id="PFFQ01000013">
    <property type="protein sequence ID" value="PIW18192.1"/>
    <property type="molecule type" value="Genomic_DNA"/>
</dbReference>